<dbReference type="GeneID" id="98159379"/>
<gene>
    <name evidence="1" type="ORF">BJX68DRAFT_261704</name>
</gene>
<evidence type="ECO:0000313" key="1">
    <source>
        <dbReference type="EMBL" id="KAL2859260.1"/>
    </source>
</evidence>
<dbReference type="RefSeq" id="XP_070904194.1">
    <property type="nucleotide sequence ID" value="XM_071044215.1"/>
</dbReference>
<organism evidence="1 2">
    <name type="scientific">Aspergillus pseudodeflectus</name>
    <dbReference type="NCBI Taxonomy" id="176178"/>
    <lineage>
        <taxon>Eukaryota</taxon>
        <taxon>Fungi</taxon>
        <taxon>Dikarya</taxon>
        <taxon>Ascomycota</taxon>
        <taxon>Pezizomycotina</taxon>
        <taxon>Eurotiomycetes</taxon>
        <taxon>Eurotiomycetidae</taxon>
        <taxon>Eurotiales</taxon>
        <taxon>Aspergillaceae</taxon>
        <taxon>Aspergillus</taxon>
        <taxon>Aspergillus subgen. Nidulantes</taxon>
    </lineage>
</organism>
<sequence length="343" mass="37051">MAQVCTPENGYWGYDYVVNTQSEADAIAQSCTTINGSLIMYANYRGAFHLPNVRNMLGSLQWRSLLADPYSPDEPSPTTIDVPDLELVRNSVYMGSLPALGSFSAPRLRSVGWSVQLDYAVDVDLRALEEAEYFSYTGNVSALNPSAKCVKVRASVTRIDAWKTSRQTTHSASRLHPYLLPGAVELDGRYSGTTAYSFAIDSVRNLTGSFNLITSAPLNVTFPFEEAVYVYLAGNITGSWESLTVDSRLEIDCDATTDSLANTTAHSYTCRSTTPGSGSGLTTGAKAGIGVGAAVGGLVILGAAEWCVARWKKQTANREQDLQRVVTMCGDDTHLVFDACKND</sequence>
<dbReference type="Proteomes" id="UP001610444">
    <property type="component" value="Unassembled WGS sequence"/>
</dbReference>
<evidence type="ECO:0000313" key="2">
    <source>
        <dbReference type="Proteomes" id="UP001610444"/>
    </source>
</evidence>
<accession>A0ABR4L451</accession>
<comment type="caution">
    <text evidence="1">The sequence shown here is derived from an EMBL/GenBank/DDBJ whole genome shotgun (WGS) entry which is preliminary data.</text>
</comment>
<proteinExistence type="predicted"/>
<reference evidence="1 2" key="1">
    <citation type="submission" date="2024-07" db="EMBL/GenBank/DDBJ databases">
        <title>Section-level genome sequencing and comparative genomics of Aspergillus sections Usti and Cavernicolus.</title>
        <authorList>
            <consortium name="Lawrence Berkeley National Laboratory"/>
            <person name="Nybo J.L."/>
            <person name="Vesth T.C."/>
            <person name="Theobald S."/>
            <person name="Frisvad J.C."/>
            <person name="Larsen T.O."/>
            <person name="Kjaerboelling I."/>
            <person name="Rothschild-Mancinelli K."/>
            <person name="Lyhne E.K."/>
            <person name="Kogle M.E."/>
            <person name="Barry K."/>
            <person name="Clum A."/>
            <person name="Na H."/>
            <person name="Ledsgaard L."/>
            <person name="Lin J."/>
            <person name="Lipzen A."/>
            <person name="Kuo A."/>
            <person name="Riley R."/>
            <person name="Mondo S."/>
            <person name="LaButti K."/>
            <person name="Haridas S."/>
            <person name="Pangalinan J."/>
            <person name="Salamov A.A."/>
            <person name="Simmons B.A."/>
            <person name="Magnuson J.K."/>
            <person name="Chen J."/>
            <person name="Drula E."/>
            <person name="Henrissat B."/>
            <person name="Wiebenga A."/>
            <person name="Lubbers R.J."/>
            <person name="Gomes A.C."/>
            <person name="Macurrencykelacurrency M.R."/>
            <person name="Stajich J."/>
            <person name="Grigoriev I.V."/>
            <person name="Mortensen U.H."/>
            <person name="De vries R.P."/>
            <person name="Baker S.E."/>
            <person name="Andersen M.R."/>
        </authorList>
    </citation>
    <scope>NUCLEOTIDE SEQUENCE [LARGE SCALE GENOMIC DNA]</scope>
    <source>
        <strain evidence="1 2">CBS 756.74</strain>
    </source>
</reference>
<protein>
    <submittedName>
        <fullName evidence="1">Uncharacterized protein</fullName>
    </submittedName>
</protein>
<keyword evidence="2" id="KW-1185">Reference proteome</keyword>
<name>A0ABR4L451_9EURO</name>
<dbReference type="EMBL" id="JBFXLR010000003">
    <property type="protein sequence ID" value="KAL2859260.1"/>
    <property type="molecule type" value="Genomic_DNA"/>
</dbReference>